<dbReference type="InterPro" id="IPR036397">
    <property type="entry name" value="RNaseH_sf"/>
</dbReference>
<dbReference type="PROSITE" id="PS50994">
    <property type="entry name" value="INTEGRASE"/>
    <property type="match status" value="1"/>
</dbReference>
<dbReference type="Gene3D" id="3.30.420.10">
    <property type="entry name" value="Ribonuclease H-like superfamily/Ribonuclease H"/>
    <property type="match status" value="1"/>
</dbReference>
<dbReference type="EMBL" id="JACGWN010000003">
    <property type="protein sequence ID" value="KAL0455621.1"/>
    <property type="molecule type" value="Genomic_DNA"/>
</dbReference>
<dbReference type="GO" id="GO:0015074">
    <property type="term" value="P:DNA integration"/>
    <property type="evidence" value="ECO:0007669"/>
    <property type="project" value="InterPro"/>
</dbReference>
<proteinExistence type="predicted"/>
<comment type="caution">
    <text evidence="2">The sequence shown here is derived from an EMBL/GenBank/DDBJ whole genome shotgun (WGS) entry which is preliminary data.</text>
</comment>
<dbReference type="InterPro" id="IPR012337">
    <property type="entry name" value="RNaseH-like_sf"/>
</dbReference>
<gene>
    <name evidence="2" type="ORF">Slati_0901300</name>
</gene>
<reference evidence="2" key="2">
    <citation type="journal article" date="2024" name="Plant">
        <title>Genomic evolution and insights into agronomic trait innovations of Sesamum species.</title>
        <authorList>
            <person name="Miao H."/>
            <person name="Wang L."/>
            <person name="Qu L."/>
            <person name="Liu H."/>
            <person name="Sun Y."/>
            <person name="Le M."/>
            <person name="Wang Q."/>
            <person name="Wei S."/>
            <person name="Zheng Y."/>
            <person name="Lin W."/>
            <person name="Duan Y."/>
            <person name="Cao H."/>
            <person name="Xiong S."/>
            <person name="Wang X."/>
            <person name="Wei L."/>
            <person name="Li C."/>
            <person name="Ma Q."/>
            <person name="Ju M."/>
            <person name="Zhao R."/>
            <person name="Li G."/>
            <person name="Mu C."/>
            <person name="Tian Q."/>
            <person name="Mei H."/>
            <person name="Zhang T."/>
            <person name="Gao T."/>
            <person name="Zhang H."/>
        </authorList>
    </citation>
    <scope>NUCLEOTIDE SEQUENCE</scope>
    <source>
        <strain evidence="2">KEN1</strain>
    </source>
</reference>
<dbReference type="PANTHER" id="PTHR37984:SF5">
    <property type="entry name" value="PROTEIN NYNRIN-LIKE"/>
    <property type="match status" value="1"/>
</dbReference>
<evidence type="ECO:0000259" key="1">
    <source>
        <dbReference type="PROSITE" id="PS50994"/>
    </source>
</evidence>
<dbReference type="GO" id="GO:0003676">
    <property type="term" value="F:nucleic acid binding"/>
    <property type="evidence" value="ECO:0007669"/>
    <property type="project" value="InterPro"/>
</dbReference>
<sequence length="179" mass="20710">MGGHQRKSPSYQFPKQRRNVIQEVLHASLAPMPVPRRRIACTQRNTRRILWIPCWDLDAGQQSTRVGLFWPTMKHDTRSLVNKCEKCQRHATLIHQPAEPLNVMLSSCPFSQWGVDIVGPFPLAPGQRRFLLVAIDYFTKWVEAKPLARITKGEVLKFIWKNIICRFGLPREIISDNGR</sequence>
<dbReference type="AlphaFoldDB" id="A0AAW2XTI9"/>
<organism evidence="2">
    <name type="scientific">Sesamum latifolium</name>
    <dbReference type="NCBI Taxonomy" id="2727402"/>
    <lineage>
        <taxon>Eukaryota</taxon>
        <taxon>Viridiplantae</taxon>
        <taxon>Streptophyta</taxon>
        <taxon>Embryophyta</taxon>
        <taxon>Tracheophyta</taxon>
        <taxon>Spermatophyta</taxon>
        <taxon>Magnoliopsida</taxon>
        <taxon>eudicotyledons</taxon>
        <taxon>Gunneridae</taxon>
        <taxon>Pentapetalae</taxon>
        <taxon>asterids</taxon>
        <taxon>lamiids</taxon>
        <taxon>Lamiales</taxon>
        <taxon>Pedaliaceae</taxon>
        <taxon>Sesamum</taxon>
    </lineage>
</organism>
<dbReference type="InterPro" id="IPR050951">
    <property type="entry name" value="Retrovirus_Pol_polyprotein"/>
</dbReference>
<dbReference type="InterPro" id="IPR001584">
    <property type="entry name" value="Integrase_cat-core"/>
</dbReference>
<evidence type="ECO:0000313" key="2">
    <source>
        <dbReference type="EMBL" id="KAL0455621.1"/>
    </source>
</evidence>
<feature type="domain" description="Integrase catalytic" evidence="1">
    <location>
        <begin position="105"/>
        <end position="179"/>
    </location>
</feature>
<dbReference type="PANTHER" id="PTHR37984">
    <property type="entry name" value="PROTEIN CBG26694"/>
    <property type="match status" value="1"/>
</dbReference>
<protein>
    <recommendedName>
        <fullName evidence="1">Integrase catalytic domain-containing protein</fullName>
    </recommendedName>
</protein>
<reference evidence="2" key="1">
    <citation type="submission" date="2020-06" db="EMBL/GenBank/DDBJ databases">
        <authorList>
            <person name="Li T."/>
            <person name="Hu X."/>
            <person name="Zhang T."/>
            <person name="Song X."/>
            <person name="Zhang H."/>
            <person name="Dai N."/>
            <person name="Sheng W."/>
            <person name="Hou X."/>
            <person name="Wei L."/>
        </authorList>
    </citation>
    <scope>NUCLEOTIDE SEQUENCE</scope>
    <source>
        <strain evidence="2">KEN1</strain>
        <tissue evidence="2">Leaf</tissue>
    </source>
</reference>
<name>A0AAW2XTI9_9LAMI</name>
<accession>A0AAW2XTI9</accession>
<dbReference type="Pfam" id="PF00665">
    <property type="entry name" value="rve"/>
    <property type="match status" value="1"/>
</dbReference>
<dbReference type="SUPFAM" id="SSF53098">
    <property type="entry name" value="Ribonuclease H-like"/>
    <property type="match status" value="1"/>
</dbReference>